<dbReference type="AlphaFoldDB" id="A0A7S1U6X4"/>
<protein>
    <submittedName>
        <fullName evidence="3">Uncharacterized protein</fullName>
    </submittedName>
</protein>
<reference evidence="3" key="1">
    <citation type="submission" date="2021-01" db="EMBL/GenBank/DDBJ databases">
        <authorList>
            <person name="Corre E."/>
            <person name="Pelletier E."/>
            <person name="Niang G."/>
            <person name="Scheremetjew M."/>
            <person name="Finn R."/>
            <person name="Kale V."/>
            <person name="Holt S."/>
            <person name="Cochrane G."/>
            <person name="Meng A."/>
            <person name="Brown T."/>
            <person name="Cohen L."/>
        </authorList>
    </citation>
    <scope>NUCLEOTIDE SEQUENCE</scope>
    <source>
        <strain evidence="3">CCMP2877</strain>
    </source>
</reference>
<organism evidence="3">
    <name type="scientific">Phaeomonas parva</name>
    <dbReference type="NCBI Taxonomy" id="124430"/>
    <lineage>
        <taxon>Eukaryota</taxon>
        <taxon>Sar</taxon>
        <taxon>Stramenopiles</taxon>
        <taxon>Ochrophyta</taxon>
        <taxon>Pinguiophyceae</taxon>
        <taxon>Pinguiochrysidales</taxon>
        <taxon>Pinguiochrysidaceae</taxon>
        <taxon>Phaeomonas</taxon>
    </lineage>
</organism>
<feature type="transmembrane region" description="Helical" evidence="2">
    <location>
        <begin position="99"/>
        <end position="118"/>
    </location>
</feature>
<evidence type="ECO:0000256" key="1">
    <source>
        <dbReference type="SAM" id="Coils"/>
    </source>
</evidence>
<evidence type="ECO:0000313" key="3">
    <source>
        <dbReference type="EMBL" id="CAD9258967.1"/>
    </source>
</evidence>
<keyword evidence="1" id="KW-0175">Coiled coil</keyword>
<evidence type="ECO:0000256" key="2">
    <source>
        <dbReference type="SAM" id="Phobius"/>
    </source>
</evidence>
<proteinExistence type="predicted"/>
<sequence>MLVDDFEAILEHLDLLDDLVNRHGVIISDEIIQVVMGVDKESDKLKDKVSEAYATFQTRIERVEKKLARDLELHERMAEKDRRQWTERVHKAADAWRPYTIGLLLLLVPYFLGYYYAFRRLRAIAKKRT</sequence>
<keyword evidence="2" id="KW-0812">Transmembrane</keyword>
<dbReference type="EMBL" id="HBGJ01027252">
    <property type="protein sequence ID" value="CAD9258967.1"/>
    <property type="molecule type" value="Transcribed_RNA"/>
</dbReference>
<gene>
    <name evidence="3" type="ORF">PPAR1163_LOCUS17340</name>
</gene>
<feature type="coiled-coil region" evidence="1">
    <location>
        <begin position="46"/>
        <end position="80"/>
    </location>
</feature>
<keyword evidence="2" id="KW-0472">Membrane</keyword>
<name>A0A7S1U6X4_9STRA</name>
<accession>A0A7S1U6X4</accession>
<keyword evidence="2" id="KW-1133">Transmembrane helix</keyword>